<evidence type="ECO:0000256" key="4">
    <source>
        <dbReference type="ARBA" id="ARBA00023136"/>
    </source>
</evidence>
<evidence type="ECO:0000256" key="1">
    <source>
        <dbReference type="ARBA" id="ARBA00004141"/>
    </source>
</evidence>
<dbReference type="InterPro" id="IPR051598">
    <property type="entry name" value="TSUP/Inactive_protease-like"/>
</dbReference>
<gene>
    <name evidence="6" type="ORF">CQA53_02275</name>
</gene>
<organism evidence="6 7">
    <name type="scientific">Helicobacter didelphidarum</name>
    <dbReference type="NCBI Taxonomy" id="2040648"/>
    <lineage>
        <taxon>Bacteria</taxon>
        <taxon>Pseudomonadati</taxon>
        <taxon>Campylobacterota</taxon>
        <taxon>Epsilonproteobacteria</taxon>
        <taxon>Campylobacterales</taxon>
        <taxon>Helicobacteraceae</taxon>
        <taxon>Helicobacter</taxon>
    </lineage>
</organism>
<comment type="caution">
    <text evidence="6">The sequence shown here is derived from an EMBL/GenBank/DDBJ whole genome shotgun (WGS) entry which is preliminary data.</text>
</comment>
<protein>
    <recommendedName>
        <fullName evidence="5">Probable membrane transporter protein</fullName>
    </recommendedName>
</protein>
<accession>A0A3D8IQ36</accession>
<dbReference type="Proteomes" id="UP000256379">
    <property type="component" value="Unassembled WGS sequence"/>
</dbReference>
<comment type="similarity">
    <text evidence="5">Belongs to the 4-toluene sulfonate uptake permease (TSUP) (TC 2.A.102) family.</text>
</comment>
<feature type="transmembrane region" description="Helical" evidence="5">
    <location>
        <begin position="179"/>
        <end position="199"/>
    </location>
</feature>
<evidence type="ECO:0000256" key="3">
    <source>
        <dbReference type="ARBA" id="ARBA00022989"/>
    </source>
</evidence>
<reference evidence="6 7" key="1">
    <citation type="submission" date="2018-04" db="EMBL/GenBank/DDBJ databases">
        <title>Novel Campyloabacter and Helicobacter Species and Strains.</title>
        <authorList>
            <person name="Mannion A.J."/>
            <person name="Shen Z."/>
            <person name="Fox J.G."/>
        </authorList>
    </citation>
    <scope>NUCLEOTIDE SEQUENCE [LARGE SCALE GENOMIC DNA]</scope>
    <source>
        <strain evidence="6 7">MIT 17-337</strain>
    </source>
</reference>
<evidence type="ECO:0000256" key="2">
    <source>
        <dbReference type="ARBA" id="ARBA00022692"/>
    </source>
</evidence>
<sequence length="264" mass="28635">MEFLCLAVLGIFTGCLASLFGLGGGMIIVPAMLYGHYILPQFNFSTHEAIAISVMQMIFSSVFGTIFNIYKKKLDFQDAIFLGLGGLIGAAFSGILVDNISSKHLTLLFLVVSLITFYKFAFSIKGTPAQVILSTQKKIFTLIIIGALTGVFAISLGIGGGVLLMPLLMQYLGFDAKKILPLSLFFIACASISGTTSFLNHGIMEQNILHAGLIIGSFSLIGVLIGSRLVDIILPRNHRALLMILYIVSILATFNKVLIYYEVY</sequence>
<dbReference type="AlphaFoldDB" id="A0A3D8IQ36"/>
<feature type="transmembrane region" description="Helical" evidence="5">
    <location>
        <begin position="142"/>
        <end position="167"/>
    </location>
</feature>
<evidence type="ECO:0000313" key="7">
    <source>
        <dbReference type="Proteomes" id="UP000256379"/>
    </source>
</evidence>
<dbReference type="EMBL" id="NXLQ01000002">
    <property type="protein sequence ID" value="RDU67100.1"/>
    <property type="molecule type" value="Genomic_DNA"/>
</dbReference>
<keyword evidence="7" id="KW-1185">Reference proteome</keyword>
<dbReference type="GO" id="GO:0005886">
    <property type="term" value="C:plasma membrane"/>
    <property type="evidence" value="ECO:0007669"/>
    <property type="project" value="UniProtKB-SubCell"/>
</dbReference>
<dbReference type="InterPro" id="IPR002781">
    <property type="entry name" value="TM_pro_TauE-like"/>
</dbReference>
<feature type="transmembrane region" description="Helical" evidence="5">
    <location>
        <begin position="240"/>
        <end position="261"/>
    </location>
</feature>
<keyword evidence="4 5" id="KW-0472">Membrane</keyword>
<feature type="transmembrane region" description="Helical" evidence="5">
    <location>
        <begin position="211"/>
        <end position="234"/>
    </location>
</feature>
<feature type="transmembrane region" description="Helical" evidence="5">
    <location>
        <begin position="79"/>
        <end position="97"/>
    </location>
</feature>
<dbReference type="OrthoDB" id="5329774at2"/>
<comment type="subcellular location">
    <subcellularLocation>
        <location evidence="5">Cell membrane</location>
        <topology evidence="5">Multi-pass membrane protein</topology>
    </subcellularLocation>
    <subcellularLocation>
        <location evidence="1">Membrane</location>
        <topology evidence="1">Multi-pass membrane protein</topology>
    </subcellularLocation>
</comment>
<evidence type="ECO:0000313" key="6">
    <source>
        <dbReference type="EMBL" id="RDU67100.1"/>
    </source>
</evidence>
<keyword evidence="3 5" id="KW-1133">Transmembrane helix</keyword>
<keyword evidence="2 5" id="KW-0812">Transmembrane</keyword>
<feature type="transmembrane region" description="Helical" evidence="5">
    <location>
        <begin position="7"/>
        <end position="29"/>
    </location>
</feature>
<evidence type="ECO:0000256" key="5">
    <source>
        <dbReference type="RuleBase" id="RU363041"/>
    </source>
</evidence>
<dbReference type="PANTHER" id="PTHR43701:SF2">
    <property type="entry name" value="MEMBRANE TRANSPORTER PROTEIN YJNA-RELATED"/>
    <property type="match status" value="1"/>
</dbReference>
<dbReference type="Pfam" id="PF01925">
    <property type="entry name" value="TauE"/>
    <property type="match status" value="1"/>
</dbReference>
<name>A0A3D8IQ36_9HELI</name>
<feature type="transmembrane region" description="Helical" evidence="5">
    <location>
        <begin position="49"/>
        <end position="67"/>
    </location>
</feature>
<dbReference type="PANTHER" id="PTHR43701">
    <property type="entry name" value="MEMBRANE TRANSPORTER PROTEIN MJ0441-RELATED"/>
    <property type="match status" value="1"/>
</dbReference>
<keyword evidence="5" id="KW-1003">Cell membrane</keyword>
<proteinExistence type="inferred from homology"/>
<feature type="transmembrane region" description="Helical" evidence="5">
    <location>
        <begin position="103"/>
        <end position="121"/>
    </location>
</feature>
<dbReference type="RefSeq" id="WP_115542397.1">
    <property type="nucleotide sequence ID" value="NZ_NXLQ01000002.1"/>
</dbReference>